<evidence type="ECO:0000313" key="7">
    <source>
        <dbReference type="EMBL" id="KAL1394657.1"/>
    </source>
</evidence>
<dbReference type="SUPFAM" id="SSF52047">
    <property type="entry name" value="RNI-like"/>
    <property type="match status" value="1"/>
</dbReference>
<keyword evidence="5 6" id="KW-0472">Membrane</keyword>
<dbReference type="GO" id="GO:0016020">
    <property type="term" value="C:membrane"/>
    <property type="evidence" value="ECO:0007669"/>
    <property type="project" value="UniProtKB-SubCell"/>
</dbReference>
<organism evidence="7 8">
    <name type="scientific">Culex pipiens pipiens</name>
    <name type="common">Northern house mosquito</name>
    <dbReference type="NCBI Taxonomy" id="38569"/>
    <lineage>
        <taxon>Eukaryota</taxon>
        <taxon>Metazoa</taxon>
        <taxon>Ecdysozoa</taxon>
        <taxon>Arthropoda</taxon>
        <taxon>Hexapoda</taxon>
        <taxon>Insecta</taxon>
        <taxon>Pterygota</taxon>
        <taxon>Neoptera</taxon>
        <taxon>Endopterygota</taxon>
        <taxon>Diptera</taxon>
        <taxon>Nematocera</taxon>
        <taxon>Culicoidea</taxon>
        <taxon>Culicidae</taxon>
        <taxon>Culicinae</taxon>
        <taxon>Culicini</taxon>
        <taxon>Culex</taxon>
        <taxon>Culex</taxon>
    </lineage>
</organism>
<comment type="caution">
    <text evidence="7">The sequence shown here is derived from an EMBL/GenBank/DDBJ whole genome shotgun (WGS) entry which is preliminary data.</text>
</comment>
<evidence type="ECO:0000256" key="5">
    <source>
        <dbReference type="ARBA" id="ARBA00023136"/>
    </source>
</evidence>
<evidence type="ECO:0000256" key="6">
    <source>
        <dbReference type="SAM" id="Phobius"/>
    </source>
</evidence>
<proteinExistence type="predicted"/>
<accession>A0ABD1D6D1</accession>
<name>A0ABD1D6D1_CULPP</name>
<evidence type="ECO:0000256" key="1">
    <source>
        <dbReference type="ARBA" id="ARBA00004167"/>
    </source>
</evidence>
<dbReference type="PANTHER" id="PTHR24365">
    <property type="entry name" value="TOLL-LIKE RECEPTOR"/>
    <property type="match status" value="1"/>
</dbReference>
<keyword evidence="4 6" id="KW-1133">Transmembrane helix</keyword>
<evidence type="ECO:0008006" key="9">
    <source>
        <dbReference type="Google" id="ProtNLM"/>
    </source>
</evidence>
<comment type="subcellular location">
    <subcellularLocation>
        <location evidence="1">Membrane</location>
        <topology evidence="1">Single-pass membrane protein</topology>
    </subcellularLocation>
</comment>
<dbReference type="AlphaFoldDB" id="A0ABD1D6D1"/>
<dbReference type="Proteomes" id="UP001562425">
    <property type="component" value="Unassembled WGS sequence"/>
</dbReference>
<gene>
    <name evidence="7" type="ORF">pipiens_003009</name>
</gene>
<dbReference type="EMBL" id="JBEHCU010007487">
    <property type="protein sequence ID" value="KAL1394657.1"/>
    <property type="molecule type" value="Genomic_DNA"/>
</dbReference>
<dbReference type="Gene3D" id="3.80.10.10">
    <property type="entry name" value="Ribonuclease Inhibitor"/>
    <property type="match status" value="2"/>
</dbReference>
<dbReference type="InterPro" id="IPR032675">
    <property type="entry name" value="LRR_dom_sf"/>
</dbReference>
<evidence type="ECO:0000256" key="2">
    <source>
        <dbReference type="ARBA" id="ARBA00022692"/>
    </source>
</evidence>
<evidence type="ECO:0000256" key="4">
    <source>
        <dbReference type="ARBA" id="ARBA00022989"/>
    </source>
</evidence>
<keyword evidence="2 6" id="KW-0812">Transmembrane</keyword>
<protein>
    <recommendedName>
        <fullName evidence="9">Protein singed wings 2</fullName>
    </recommendedName>
</protein>
<evidence type="ECO:0000256" key="3">
    <source>
        <dbReference type="ARBA" id="ARBA00022729"/>
    </source>
</evidence>
<keyword evidence="8" id="KW-1185">Reference proteome</keyword>
<dbReference type="PANTHER" id="PTHR24365:SF541">
    <property type="entry name" value="PROTEIN TOLL-RELATED"/>
    <property type="match status" value="1"/>
</dbReference>
<keyword evidence="3" id="KW-0732">Signal</keyword>
<feature type="transmembrane region" description="Helical" evidence="6">
    <location>
        <begin position="525"/>
        <end position="547"/>
    </location>
</feature>
<sequence>MRTEINTKIDTVKNTLESKLDAVTTDIQALRTECAVKFKDHDAALDALNGRIDDVAASGEDLLKHFKAICKQLGLDERLSSMVDIKRLKAGTLSDGDNGLVLVHFVPPTRAELPMSLKNLAVDNVIIAECSDPARLRMFEGKQHCSFEPGGRTVCFRGLDTRRTLHSQGRFNRTKELILCDWPTQRFDPRELAELVPNVEKFAITGERMWMLKYDFPPLMNLWAINITGTKLNQTRASSFQRLPALRQLNMRGNALVEIVPFVFRSAHVDIYLQGNPWNCTNDMIWLLEERSGFYADKALLVCKDWKYTGRPMVTAMEYKRVLREHCRSHEEIRNCTCRISYLRLSDSGKAFQPMVTVNCTGKEFYRLPSYLPPNTTVLHVANNRITEVELLTRVEMYMQVKDIYLDNNNITSIDILEDSEWLDNFRILSLRGNQIKRIRVYTMEHALQRNAHVGMLFLSDNPWRCGCRFATRMQEFLRKHESVVVDSRNITCYTLNDEGHKSFLPVMTLTPNDVCRETEDNRAAIYDVMSIVFASLIALIFTKLAYDYYIYRKYGKLPWLIMKMP</sequence>
<reference evidence="7 8" key="1">
    <citation type="submission" date="2024-05" db="EMBL/GenBank/DDBJ databases">
        <title>Culex pipiens pipiens assembly and annotation.</title>
        <authorList>
            <person name="Alout H."/>
            <person name="Durand T."/>
        </authorList>
    </citation>
    <scope>NUCLEOTIDE SEQUENCE [LARGE SCALE GENOMIC DNA]</scope>
    <source>
        <strain evidence="7">HA-2024</strain>
        <tissue evidence="7">Whole body</tissue>
    </source>
</reference>
<evidence type="ECO:0000313" key="8">
    <source>
        <dbReference type="Proteomes" id="UP001562425"/>
    </source>
</evidence>